<gene>
    <name evidence="4" type="ORF">Poly21_07650</name>
</gene>
<keyword evidence="1" id="KW-0732">Signal</keyword>
<reference evidence="4 5" key="1">
    <citation type="journal article" date="2020" name="Antonie Van Leeuwenhoek">
        <title>Rhodopirellula heiligendammensis sp. nov., Rhodopirellula pilleata sp. nov., and Rhodopirellula solitaria sp. nov. isolated from natural or artificial marine surfaces in Northern Germany and California, USA, and emended description of the genus Rhodopirellula.</title>
        <authorList>
            <person name="Kallscheuer N."/>
            <person name="Wiegand S."/>
            <person name="Jogler M."/>
            <person name="Boedeker C."/>
            <person name="Peeters S.H."/>
            <person name="Rast P."/>
            <person name="Heuer A."/>
            <person name="Jetten M.S.M."/>
            <person name="Rohde M."/>
            <person name="Jogler C."/>
        </authorList>
    </citation>
    <scope>NUCLEOTIDE SEQUENCE [LARGE SCALE GENOMIC DNA]</scope>
    <source>
        <strain evidence="4 5">Poly21</strain>
    </source>
</reference>
<dbReference type="EMBL" id="SJPU01000001">
    <property type="protein sequence ID" value="TWU18601.1"/>
    <property type="molecule type" value="Genomic_DNA"/>
</dbReference>
<sequence>MSQIKSLLLLSCLSLFVGCGGNRVTKDNYAEVKTGMTINEVESILGTGTEQASSDASFGGISIDMKSMVWQGEDKIISITFSHDKVQSKSQIGL</sequence>
<evidence type="ECO:0000313" key="4">
    <source>
        <dbReference type="EMBL" id="TWU18601.1"/>
    </source>
</evidence>
<dbReference type="Pfam" id="PF04355">
    <property type="entry name" value="BamE"/>
    <property type="match status" value="1"/>
</dbReference>
<keyword evidence="2" id="KW-0472">Membrane</keyword>
<organism evidence="4 5">
    <name type="scientific">Allorhodopirellula heiligendammensis</name>
    <dbReference type="NCBI Taxonomy" id="2714739"/>
    <lineage>
        <taxon>Bacteria</taxon>
        <taxon>Pseudomonadati</taxon>
        <taxon>Planctomycetota</taxon>
        <taxon>Planctomycetia</taxon>
        <taxon>Pirellulales</taxon>
        <taxon>Pirellulaceae</taxon>
        <taxon>Allorhodopirellula</taxon>
    </lineage>
</organism>
<name>A0A5C6C4Z0_9BACT</name>
<protein>
    <recommendedName>
        <fullName evidence="3">Outer membrane protein assembly factor BamE domain-containing protein</fullName>
    </recommendedName>
</protein>
<comment type="caution">
    <text evidence="4">The sequence shown here is derived from an EMBL/GenBank/DDBJ whole genome shotgun (WGS) entry which is preliminary data.</text>
</comment>
<proteinExistence type="predicted"/>
<dbReference type="Proteomes" id="UP000319908">
    <property type="component" value="Unassembled WGS sequence"/>
</dbReference>
<dbReference type="OrthoDB" id="570195at2"/>
<evidence type="ECO:0000256" key="2">
    <source>
        <dbReference type="ARBA" id="ARBA00023136"/>
    </source>
</evidence>
<dbReference type="PROSITE" id="PS51257">
    <property type="entry name" value="PROKAR_LIPOPROTEIN"/>
    <property type="match status" value="1"/>
</dbReference>
<dbReference type="InterPro" id="IPR007450">
    <property type="entry name" value="BamE_dom"/>
</dbReference>
<dbReference type="GO" id="GO:0019867">
    <property type="term" value="C:outer membrane"/>
    <property type="evidence" value="ECO:0007669"/>
    <property type="project" value="InterPro"/>
</dbReference>
<evidence type="ECO:0000256" key="1">
    <source>
        <dbReference type="ARBA" id="ARBA00022729"/>
    </source>
</evidence>
<dbReference type="RefSeq" id="WP_146405625.1">
    <property type="nucleotide sequence ID" value="NZ_SJPU01000001.1"/>
</dbReference>
<feature type="domain" description="Outer membrane protein assembly factor BamE" evidence="3">
    <location>
        <begin position="21"/>
        <end position="55"/>
    </location>
</feature>
<dbReference type="InterPro" id="IPR037873">
    <property type="entry name" value="BamE-like"/>
</dbReference>
<keyword evidence="5" id="KW-1185">Reference proteome</keyword>
<accession>A0A5C6C4Z0</accession>
<evidence type="ECO:0000259" key="3">
    <source>
        <dbReference type="Pfam" id="PF04355"/>
    </source>
</evidence>
<dbReference type="AlphaFoldDB" id="A0A5C6C4Z0"/>
<dbReference type="Gene3D" id="3.30.1450.10">
    <property type="match status" value="1"/>
</dbReference>
<evidence type="ECO:0000313" key="5">
    <source>
        <dbReference type="Proteomes" id="UP000319908"/>
    </source>
</evidence>